<dbReference type="CDD" id="cd06529">
    <property type="entry name" value="S24_LexA-like"/>
    <property type="match status" value="1"/>
</dbReference>
<keyword evidence="9 12" id="KW-0804">Transcription</keyword>
<dbReference type="GO" id="GO:0045892">
    <property type="term" value="P:negative regulation of DNA-templated transcription"/>
    <property type="evidence" value="ECO:0007669"/>
    <property type="project" value="UniProtKB-UniRule"/>
</dbReference>
<evidence type="ECO:0000256" key="13">
    <source>
        <dbReference type="RuleBase" id="RU003991"/>
    </source>
</evidence>
<keyword evidence="2 12" id="KW-0678">Repressor</keyword>
<dbReference type="CDD" id="cd00090">
    <property type="entry name" value="HTH_ARSR"/>
    <property type="match status" value="1"/>
</dbReference>
<name>A0A538S6C3_UNCEI</name>
<feature type="DNA-binding region" description="H-T-H motif" evidence="12">
    <location>
        <begin position="29"/>
        <end position="49"/>
    </location>
</feature>
<dbReference type="Gene3D" id="1.10.10.10">
    <property type="entry name" value="Winged helix-like DNA-binding domain superfamily/Winged helix DNA-binding domain"/>
    <property type="match status" value="1"/>
</dbReference>
<dbReference type="SUPFAM" id="SSF51306">
    <property type="entry name" value="LexA/Signal peptidase"/>
    <property type="match status" value="1"/>
</dbReference>
<dbReference type="InterPro" id="IPR006197">
    <property type="entry name" value="Peptidase_S24_LexA"/>
</dbReference>
<evidence type="ECO:0000256" key="2">
    <source>
        <dbReference type="ARBA" id="ARBA00022491"/>
    </source>
</evidence>
<evidence type="ECO:0000256" key="7">
    <source>
        <dbReference type="ARBA" id="ARBA00023015"/>
    </source>
</evidence>
<evidence type="ECO:0000256" key="5">
    <source>
        <dbReference type="ARBA" id="ARBA00022801"/>
    </source>
</evidence>
<dbReference type="InterPro" id="IPR050077">
    <property type="entry name" value="LexA_repressor"/>
</dbReference>
<dbReference type="PANTHER" id="PTHR33516:SF2">
    <property type="entry name" value="LEXA REPRESSOR-RELATED"/>
    <property type="match status" value="1"/>
</dbReference>
<keyword evidence="4 12" id="KW-0227">DNA damage</keyword>
<dbReference type="NCBIfam" id="TIGR00498">
    <property type="entry name" value="lexA"/>
    <property type="match status" value="1"/>
</dbReference>
<comment type="subunit">
    <text evidence="12">Homodimer.</text>
</comment>
<keyword evidence="6 12" id="KW-0068">Autocatalytic cleavage</keyword>
<dbReference type="InterPro" id="IPR006199">
    <property type="entry name" value="LexA_DNA-bd_dom"/>
</dbReference>
<feature type="active site" description="For autocatalytic cleavage activity" evidence="12">
    <location>
        <position position="138"/>
    </location>
</feature>
<feature type="domain" description="Peptidase S24/S26A/S26B/S26C" evidence="14">
    <location>
        <begin position="96"/>
        <end position="209"/>
    </location>
</feature>
<dbReference type="Pfam" id="PF01726">
    <property type="entry name" value="LexA_DNA_bind"/>
    <property type="match status" value="1"/>
</dbReference>
<dbReference type="InterPro" id="IPR006200">
    <property type="entry name" value="LexA"/>
</dbReference>
<dbReference type="InterPro" id="IPR015927">
    <property type="entry name" value="Peptidase_S24_S26A/B/C"/>
</dbReference>
<dbReference type="GO" id="GO:0009432">
    <property type="term" value="P:SOS response"/>
    <property type="evidence" value="ECO:0007669"/>
    <property type="project" value="UniProtKB-UniRule"/>
</dbReference>
<dbReference type="GO" id="GO:0004252">
    <property type="term" value="F:serine-type endopeptidase activity"/>
    <property type="evidence" value="ECO:0007669"/>
    <property type="project" value="UniProtKB-UniRule"/>
</dbReference>
<dbReference type="AlphaFoldDB" id="A0A538S6C3"/>
<reference evidence="16 17" key="1">
    <citation type="journal article" date="2019" name="Nat. Microbiol.">
        <title>Mediterranean grassland soil C-N compound turnover is dependent on rainfall and depth, and is mediated by genomically divergent microorganisms.</title>
        <authorList>
            <person name="Diamond S."/>
            <person name="Andeer P.F."/>
            <person name="Li Z."/>
            <person name="Crits-Christoph A."/>
            <person name="Burstein D."/>
            <person name="Anantharaman K."/>
            <person name="Lane K.R."/>
            <person name="Thomas B.C."/>
            <person name="Pan C."/>
            <person name="Northen T.R."/>
            <person name="Banfield J.F."/>
        </authorList>
    </citation>
    <scope>NUCLEOTIDE SEQUENCE [LARGE SCALE GENOMIC DNA]</scope>
    <source>
        <strain evidence="16">WS_1</strain>
    </source>
</reference>
<dbReference type="InterPro" id="IPR039418">
    <property type="entry name" value="LexA-like"/>
</dbReference>
<dbReference type="EMBL" id="VBOR01000138">
    <property type="protein sequence ID" value="TMQ46924.1"/>
    <property type="molecule type" value="Genomic_DNA"/>
</dbReference>
<dbReference type="GO" id="GO:0003677">
    <property type="term" value="F:DNA binding"/>
    <property type="evidence" value="ECO:0007669"/>
    <property type="project" value="UniProtKB-UniRule"/>
</dbReference>
<dbReference type="Gene3D" id="2.10.109.10">
    <property type="entry name" value="Umud Fragment, subunit A"/>
    <property type="match status" value="1"/>
</dbReference>
<evidence type="ECO:0000256" key="12">
    <source>
        <dbReference type="HAMAP-Rule" id="MF_00015"/>
    </source>
</evidence>
<keyword evidence="3 12" id="KW-0235">DNA replication</keyword>
<keyword evidence="5 12" id="KW-0378">Hydrolase</keyword>
<dbReference type="Proteomes" id="UP000316292">
    <property type="component" value="Unassembled WGS sequence"/>
</dbReference>
<protein>
    <recommendedName>
        <fullName evidence="12">LexA repressor</fullName>
        <ecNumber evidence="12">3.4.21.88</ecNumber>
    </recommendedName>
</protein>
<evidence type="ECO:0000256" key="9">
    <source>
        <dbReference type="ARBA" id="ARBA00023163"/>
    </source>
</evidence>
<evidence type="ECO:0000313" key="16">
    <source>
        <dbReference type="EMBL" id="TMQ46924.1"/>
    </source>
</evidence>
<gene>
    <name evidence="12 16" type="primary">lexA</name>
    <name evidence="16" type="ORF">E6K71_11350</name>
</gene>
<dbReference type="PANTHER" id="PTHR33516">
    <property type="entry name" value="LEXA REPRESSOR"/>
    <property type="match status" value="1"/>
</dbReference>
<evidence type="ECO:0000256" key="1">
    <source>
        <dbReference type="ARBA" id="ARBA00007484"/>
    </source>
</evidence>
<evidence type="ECO:0000259" key="15">
    <source>
        <dbReference type="Pfam" id="PF01726"/>
    </source>
</evidence>
<keyword evidence="10 12" id="KW-0234">DNA repair</keyword>
<keyword evidence="7 12" id="KW-0805">Transcription regulation</keyword>
<evidence type="ECO:0000256" key="11">
    <source>
        <dbReference type="ARBA" id="ARBA00023236"/>
    </source>
</evidence>
<evidence type="ECO:0000259" key="14">
    <source>
        <dbReference type="Pfam" id="PF00717"/>
    </source>
</evidence>
<comment type="function">
    <text evidence="12">Represses a number of genes involved in the response to DNA damage (SOS response), including recA and lexA. In the presence of single-stranded DNA, RecA interacts with LexA causing an autocatalytic cleavage which disrupts the DNA-binding part of LexA, leading to derepression of the SOS regulon and eventually DNA repair.</text>
</comment>
<dbReference type="InterPro" id="IPR036286">
    <property type="entry name" value="LexA/Signal_pep-like_sf"/>
</dbReference>
<keyword evidence="11 12" id="KW-0742">SOS response</keyword>
<keyword evidence="8 12" id="KW-0238">DNA-binding</keyword>
<dbReference type="InterPro" id="IPR011991">
    <property type="entry name" value="ArsR-like_HTH"/>
</dbReference>
<organism evidence="16 17">
    <name type="scientific">Eiseniibacteriota bacterium</name>
    <dbReference type="NCBI Taxonomy" id="2212470"/>
    <lineage>
        <taxon>Bacteria</taxon>
        <taxon>Candidatus Eiseniibacteriota</taxon>
    </lineage>
</organism>
<dbReference type="EC" id="3.4.21.88" evidence="12"/>
<dbReference type="GO" id="GO:0006281">
    <property type="term" value="P:DNA repair"/>
    <property type="evidence" value="ECO:0007669"/>
    <property type="project" value="UniProtKB-UniRule"/>
</dbReference>
<dbReference type="GO" id="GO:0006260">
    <property type="term" value="P:DNA replication"/>
    <property type="evidence" value="ECO:0007669"/>
    <property type="project" value="UniProtKB-UniRule"/>
</dbReference>
<dbReference type="InterPro" id="IPR036390">
    <property type="entry name" value="WH_DNA-bd_sf"/>
</dbReference>
<dbReference type="Pfam" id="PF00717">
    <property type="entry name" value="Peptidase_S24"/>
    <property type="match status" value="1"/>
</dbReference>
<evidence type="ECO:0000256" key="6">
    <source>
        <dbReference type="ARBA" id="ARBA00022813"/>
    </source>
</evidence>
<proteinExistence type="inferred from homology"/>
<comment type="catalytic activity">
    <reaction evidence="12">
        <text>Hydrolysis of Ala-|-Gly bond in repressor LexA.</text>
        <dbReference type="EC" id="3.4.21.88"/>
    </reaction>
</comment>
<comment type="similarity">
    <text evidence="1 12 13">Belongs to the peptidase S24 family.</text>
</comment>
<dbReference type="HAMAP" id="MF_00015">
    <property type="entry name" value="LexA"/>
    <property type="match status" value="1"/>
</dbReference>
<dbReference type="PRINTS" id="PR00726">
    <property type="entry name" value="LEXASERPTASE"/>
</dbReference>
<evidence type="ECO:0000256" key="3">
    <source>
        <dbReference type="ARBA" id="ARBA00022705"/>
    </source>
</evidence>
<comment type="caution">
    <text evidence="16">The sequence shown here is derived from an EMBL/GenBank/DDBJ whole genome shotgun (WGS) entry which is preliminary data.</text>
</comment>
<evidence type="ECO:0000256" key="4">
    <source>
        <dbReference type="ARBA" id="ARBA00022763"/>
    </source>
</evidence>
<feature type="active site" description="For autocatalytic cleavage activity" evidence="12">
    <location>
        <position position="176"/>
    </location>
</feature>
<feature type="domain" description="LexA repressor DNA-binding" evidence="15">
    <location>
        <begin position="7"/>
        <end position="66"/>
    </location>
</feature>
<sequence length="216" mass="23670">MTRHDAERKVKILDYIAATLRARGYPPSVREIARAVGLASTSAVHHHLQILERENYLERGAAQSRAIRLTPTAALRLGLSSELVPQSSVGDSHVVPIVGEIAAGGPIEAYQDASETMAIPELLAPSGDAYVLKVRGDSMIDAHITDGDFVLIRPQSTARNGDIVVAQVDENAVTLKRFFKEKDRVRLQPANPAYPPMYFDDVRIQGKLIGVIRRLD</sequence>
<dbReference type="FunFam" id="2.10.109.10:FF:000001">
    <property type="entry name" value="LexA repressor"/>
    <property type="match status" value="1"/>
</dbReference>
<evidence type="ECO:0000256" key="8">
    <source>
        <dbReference type="ARBA" id="ARBA00023125"/>
    </source>
</evidence>
<dbReference type="GO" id="GO:0006508">
    <property type="term" value="P:proteolysis"/>
    <property type="evidence" value="ECO:0007669"/>
    <property type="project" value="InterPro"/>
</dbReference>
<evidence type="ECO:0000256" key="10">
    <source>
        <dbReference type="ARBA" id="ARBA00023204"/>
    </source>
</evidence>
<dbReference type="SUPFAM" id="SSF46785">
    <property type="entry name" value="Winged helix' DNA-binding domain"/>
    <property type="match status" value="1"/>
</dbReference>
<accession>A0A538S6C3</accession>
<evidence type="ECO:0000313" key="17">
    <source>
        <dbReference type="Proteomes" id="UP000316292"/>
    </source>
</evidence>
<dbReference type="InterPro" id="IPR036388">
    <property type="entry name" value="WH-like_DNA-bd_sf"/>
</dbReference>
<feature type="site" description="Cleavage; by autolysis" evidence="12">
    <location>
        <begin position="103"/>
        <end position="104"/>
    </location>
</feature>